<evidence type="ECO:0000256" key="20">
    <source>
        <dbReference type="ARBA" id="ARBA00031502"/>
    </source>
</evidence>
<evidence type="ECO:0000256" key="12">
    <source>
        <dbReference type="ARBA" id="ARBA00022792"/>
    </source>
</evidence>
<evidence type="ECO:0000256" key="3">
    <source>
        <dbReference type="ARBA" id="ARBA00004443"/>
    </source>
</evidence>
<evidence type="ECO:0000256" key="21">
    <source>
        <dbReference type="PIRNR" id="PIRNR028840"/>
    </source>
</evidence>
<dbReference type="GO" id="GO:0005743">
    <property type="term" value="C:mitochondrial inner membrane"/>
    <property type="evidence" value="ECO:0007669"/>
    <property type="project" value="UniProtKB-SubCell"/>
</dbReference>
<evidence type="ECO:0000256" key="18">
    <source>
        <dbReference type="ARBA" id="ARBA00023264"/>
    </source>
</evidence>
<proteinExistence type="inferred from homology"/>
<dbReference type="UniPathway" id="UPA00557">
    <property type="reaction ID" value="UER00614"/>
</dbReference>
<evidence type="ECO:0000256" key="11">
    <source>
        <dbReference type="ARBA" id="ARBA00022695"/>
    </source>
</evidence>
<protein>
    <recommendedName>
        <fullName evidence="8 21">Phosphatidate cytidylyltransferase, mitochondrial</fullName>
        <ecNumber evidence="7 21">2.7.7.41</ecNumber>
    </recommendedName>
    <alternativeName>
        <fullName evidence="19 21">CDP-diacylglycerol synthase</fullName>
    </alternativeName>
    <alternativeName>
        <fullName evidence="20 21">Mitochondrial translocator assembly and maintenance protein 41 homolog</fullName>
    </alternativeName>
</protein>
<comment type="function">
    <text evidence="2 21">Catalyzes the conversion of phosphatidic acid (PA) to CDP-diacylglycerol (CDP-DAG), an essential intermediate in the synthesis of phosphatidylglycerol, cardiolipin and phosphatidylinositol.</text>
</comment>
<dbReference type="GO" id="GO:0032049">
    <property type="term" value="P:cardiolipin biosynthetic process"/>
    <property type="evidence" value="ECO:0007669"/>
    <property type="project" value="UniProtKB-UniRule"/>
</dbReference>
<dbReference type="PANTHER" id="PTHR13619:SF0">
    <property type="entry name" value="PHOSPHATIDATE CYTIDYLYLTRANSFERASE, MITOCHONDRIAL"/>
    <property type="match status" value="1"/>
</dbReference>
<dbReference type="InterPro" id="IPR015222">
    <property type="entry name" value="Tam41"/>
</dbReference>
<dbReference type="GO" id="GO:0004605">
    <property type="term" value="F:phosphatidate cytidylyltransferase activity"/>
    <property type="evidence" value="ECO:0007669"/>
    <property type="project" value="UniProtKB-UniRule"/>
</dbReference>
<accession>F6UIL5</accession>
<dbReference type="HOGENOM" id="CLU_030279_1_2_1"/>
<dbReference type="GO" id="GO:0016024">
    <property type="term" value="P:CDP-diacylglycerol biosynthetic process"/>
    <property type="evidence" value="ECO:0007669"/>
    <property type="project" value="UniProtKB-UniRule"/>
</dbReference>
<dbReference type="DNASU" id="394991"/>
<comment type="similarity">
    <text evidence="6 21">Belongs to the TAM41 family.</text>
</comment>
<keyword evidence="15 21" id="KW-0496">Mitochondrion</keyword>
<dbReference type="AlphaFoldDB" id="F6UIL5"/>
<evidence type="ECO:0000256" key="8">
    <source>
        <dbReference type="ARBA" id="ARBA00018337"/>
    </source>
</evidence>
<reference evidence="22" key="1">
    <citation type="journal article" date="2010" name="Science">
        <title>The genome of the Western clawed frog Xenopus tropicalis.</title>
        <authorList>
            <person name="Hellsten U."/>
            <person name="Harland R.M."/>
            <person name="Gilchrist M.J."/>
            <person name="Hendrix D."/>
            <person name="Jurka J."/>
            <person name="Kapitonov V."/>
            <person name="Ovcharenko I."/>
            <person name="Putnam N.H."/>
            <person name="Shu S."/>
            <person name="Taher L."/>
            <person name="Blitz I.L."/>
            <person name="Blumberg B."/>
            <person name="Dichmann D.S."/>
            <person name="Dubchak I."/>
            <person name="Amaya E."/>
            <person name="Detter J.C."/>
            <person name="Fletcher R."/>
            <person name="Gerhard D.S."/>
            <person name="Goodstein D."/>
            <person name="Graves T."/>
            <person name="Grigoriev I.V."/>
            <person name="Grimwood J."/>
            <person name="Kawashima T."/>
            <person name="Lindquist E."/>
            <person name="Lucas S.M."/>
            <person name="Mead P.E."/>
            <person name="Mitros T."/>
            <person name="Ogino H."/>
            <person name="Ohta Y."/>
            <person name="Poliakov A.V."/>
            <person name="Pollet N."/>
            <person name="Robert J."/>
            <person name="Salamov A."/>
            <person name="Sater A.K."/>
            <person name="Schmutz J."/>
            <person name="Terry A."/>
            <person name="Vize P.D."/>
            <person name="Warren W.C."/>
            <person name="Wells D."/>
            <person name="Wills A."/>
            <person name="Wilson R.K."/>
            <person name="Zimmerman L.B."/>
            <person name="Zorn A.M."/>
            <person name="Grainger R."/>
            <person name="Grammer T."/>
            <person name="Khokha M.K."/>
            <person name="Richardson P.M."/>
            <person name="Rokhsar D.S."/>
        </authorList>
    </citation>
    <scope>NUCLEOTIDE SEQUENCE [LARGE SCALE GENOMIC DNA]</scope>
    <source>
        <strain evidence="22">Nigerian</strain>
    </source>
</reference>
<dbReference type="EC" id="2.7.7.41" evidence="7 21"/>
<comment type="pathway">
    <text evidence="4 21">Phospholipid metabolism; CDP-diacylglycerol biosynthesis; CDP-diacylglycerol from sn-glycerol 3-phosphate: step 3/3.</text>
</comment>
<name>F6UIL5_XENTR</name>
<dbReference type="ExpressionAtlas" id="F6UIL5">
    <property type="expression patterns" value="baseline and differential"/>
</dbReference>
<dbReference type="PANTHER" id="PTHR13619">
    <property type="entry name" value="PHOSPHATIDATE CYTIDYLYLTRANSFERASE, MITOCHONDRIAL"/>
    <property type="match status" value="1"/>
</dbReference>
<evidence type="ECO:0000313" key="22">
    <source>
        <dbReference type="Ensembl" id="ENSXETP00000034106"/>
    </source>
</evidence>
<keyword evidence="11 21" id="KW-0548">Nucleotidyltransferase</keyword>
<keyword evidence="17 21" id="KW-0594">Phospholipid biosynthesis</keyword>
<comment type="catalytic activity">
    <reaction evidence="21">
        <text>a 1,2-diacyl-sn-glycero-3-phosphate + CTP + H(+) = a CDP-1,2-diacyl-sn-glycerol + diphosphate</text>
        <dbReference type="Rhea" id="RHEA:16229"/>
        <dbReference type="ChEBI" id="CHEBI:15378"/>
        <dbReference type="ChEBI" id="CHEBI:33019"/>
        <dbReference type="ChEBI" id="CHEBI:37563"/>
        <dbReference type="ChEBI" id="CHEBI:58332"/>
        <dbReference type="ChEBI" id="CHEBI:58608"/>
        <dbReference type="EC" id="2.7.7.41"/>
    </reaction>
</comment>
<evidence type="ECO:0000256" key="5">
    <source>
        <dbReference type="ARBA" id="ARBA00005189"/>
    </source>
</evidence>
<evidence type="ECO:0000256" key="7">
    <source>
        <dbReference type="ARBA" id="ARBA00012487"/>
    </source>
</evidence>
<keyword evidence="13 21" id="KW-0460">Magnesium</keyword>
<evidence type="ECO:0000256" key="4">
    <source>
        <dbReference type="ARBA" id="ARBA00005119"/>
    </source>
</evidence>
<keyword evidence="12 21" id="KW-0999">Mitochondrion inner membrane</keyword>
<evidence type="ECO:0000256" key="13">
    <source>
        <dbReference type="ARBA" id="ARBA00022842"/>
    </source>
</evidence>
<gene>
    <name evidence="22" type="primary">vgll4</name>
</gene>
<organism evidence="22">
    <name type="scientific">Xenopus tropicalis</name>
    <name type="common">Western clawed frog</name>
    <name type="synonym">Silurana tropicalis</name>
    <dbReference type="NCBI Taxonomy" id="8364"/>
    <lineage>
        <taxon>Eukaryota</taxon>
        <taxon>Metazoa</taxon>
        <taxon>Chordata</taxon>
        <taxon>Craniata</taxon>
        <taxon>Vertebrata</taxon>
        <taxon>Euteleostomi</taxon>
        <taxon>Amphibia</taxon>
        <taxon>Batrachia</taxon>
        <taxon>Anura</taxon>
        <taxon>Pipoidea</taxon>
        <taxon>Pipidae</taxon>
        <taxon>Xenopodinae</taxon>
        <taxon>Xenopus</taxon>
        <taxon>Silurana</taxon>
    </lineage>
</organism>
<comment type="subcellular location">
    <subcellularLocation>
        <location evidence="3 21">Mitochondrion inner membrane</location>
        <topology evidence="3 21">Peripheral membrane protein</topology>
        <orientation evidence="3 21">Matrix side</orientation>
    </subcellularLocation>
</comment>
<reference evidence="22" key="2">
    <citation type="submission" date="2011-06" db="UniProtKB">
        <authorList>
            <consortium name="Ensembl"/>
        </authorList>
    </citation>
    <scope>IDENTIFICATION</scope>
</reference>
<dbReference type="Pfam" id="PF09139">
    <property type="entry name" value="Tam41_Mmp37"/>
    <property type="match status" value="2"/>
</dbReference>
<evidence type="ECO:0000256" key="6">
    <source>
        <dbReference type="ARBA" id="ARBA00005458"/>
    </source>
</evidence>
<evidence type="ECO:0000256" key="17">
    <source>
        <dbReference type="ARBA" id="ARBA00023209"/>
    </source>
</evidence>
<dbReference type="Ensembl" id="ENSXETT00000034106">
    <property type="protein sequence ID" value="ENSXETP00000034106"/>
    <property type="gene ID" value="ENSXETG00000046611"/>
</dbReference>
<sequence length="323" mass="36039">MALPAIQGTGFQFRRILGYFPQDISLAFAYGSGVFRQSGTPQNDAGNKMLDFVFAVDDPVTWHTMNIIQNRSHYSFLKFLGPKHIAAVQNNYGAGIYYNTLVPCDGRVSMWHLGTLWAILMFQVKILTQRDEGRLHTALSTNLKSALTAAFLMLPESFSEEELYLQIAGLSYAGDFRMIIGEDKDKVLNIVKPNVPHFQKLYAPILQDCPLAVYKAKQGRVEVDKSPEGQYQQLMALPKKLQQNMAALVDPPGKNRDVEEILLQVAQDPDCGNVVQQALYGIVRSSSVSQSAKGILTAGVRKTAQYSSKKLYKMLRSLRKGKL</sequence>
<evidence type="ECO:0000256" key="16">
    <source>
        <dbReference type="ARBA" id="ARBA00023136"/>
    </source>
</evidence>
<dbReference type="GeneTree" id="ENSGT00390000003282"/>
<evidence type="ECO:0000256" key="14">
    <source>
        <dbReference type="ARBA" id="ARBA00023098"/>
    </source>
</evidence>
<dbReference type="eggNOG" id="KOG2986">
    <property type="taxonomic scope" value="Eukaryota"/>
</dbReference>
<keyword evidence="9 21" id="KW-0444">Lipid biosynthesis</keyword>
<evidence type="ECO:0000256" key="2">
    <source>
        <dbReference type="ARBA" id="ARBA00003203"/>
    </source>
</evidence>
<keyword evidence="10 21" id="KW-0808">Transferase</keyword>
<comment type="pathway">
    <text evidence="5">Lipid metabolism.</text>
</comment>
<dbReference type="PaxDb" id="8364-ENSXETP00000054207"/>
<keyword evidence="18 21" id="KW-1208">Phospholipid metabolism</keyword>
<evidence type="ECO:0000256" key="9">
    <source>
        <dbReference type="ARBA" id="ARBA00022516"/>
    </source>
</evidence>
<dbReference type="PIRSF" id="PIRSF028840">
    <property type="entry name" value="Mmp37"/>
    <property type="match status" value="1"/>
</dbReference>
<evidence type="ECO:0000256" key="10">
    <source>
        <dbReference type="ARBA" id="ARBA00022679"/>
    </source>
</evidence>
<evidence type="ECO:0000256" key="19">
    <source>
        <dbReference type="ARBA" id="ARBA00029893"/>
    </source>
</evidence>
<comment type="cofactor">
    <cofactor evidence="1 21">
        <name>Mg(2+)</name>
        <dbReference type="ChEBI" id="CHEBI:18420"/>
    </cofactor>
</comment>
<evidence type="ECO:0000256" key="1">
    <source>
        <dbReference type="ARBA" id="ARBA00001946"/>
    </source>
</evidence>
<keyword evidence="14 21" id="KW-0443">Lipid metabolism</keyword>
<evidence type="ECO:0000256" key="15">
    <source>
        <dbReference type="ARBA" id="ARBA00023128"/>
    </source>
</evidence>
<keyword evidence="16 21" id="KW-0472">Membrane</keyword>